<dbReference type="AlphaFoldDB" id="A0A444YQK1"/>
<dbReference type="EMBL" id="SDMP01000016">
    <property type="protein sequence ID" value="RYR04234.1"/>
    <property type="molecule type" value="Genomic_DNA"/>
</dbReference>
<dbReference type="Proteomes" id="UP000289738">
    <property type="component" value="Chromosome B06"/>
</dbReference>
<evidence type="ECO:0000313" key="2">
    <source>
        <dbReference type="Proteomes" id="UP000289738"/>
    </source>
</evidence>
<evidence type="ECO:0000313" key="1">
    <source>
        <dbReference type="EMBL" id="RYR04234.1"/>
    </source>
</evidence>
<protein>
    <submittedName>
        <fullName evidence="1">Uncharacterized protein</fullName>
    </submittedName>
</protein>
<keyword evidence="2" id="KW-1185">Reference proteome</keyword>
<gene>
    <name evidence="1" type="ORF">Ahy_B06g083868</name>
</gene>
<accession>A0A444YQK1</accession>
<comment type="caution">
    <text evidence="1">The sequence shown here is derived from an EMBL/GenBank/DDBJ whole genome shotgun (WGS) entry which is preliminary data.</text>
</comment>
<sequence>MNSGGEDWQSFIGCDQNLQGFEITWSFTSNQEDCALIKSSAHCIFMERNSLAWIVTLTSNLLKRKEKDLGMISTKLKS</sequence>
<reference evidence="1 2" key="1">
    <citation type="submission" date="2019-01" db="EMBL/GenBank/DDBJ databases">
        <title>Sequencing of cultivated peanut Arachis hypogaea provides insights into genome evolution and oil improvement.</title>
        <authorList>
            <person name="Chen X."/>
        </authorList>
    </citation>
    <scope>NUCLEOTIDE SEQUENCE [LARGE SCALE GENOMIC DNA]</scope>
    <source>
        <strain evidence="2">cv. Fuhuasheng</strain>
        <tissue evidence="1">Leaves</tissue>
    </source>
</reference>
<name>A0A444YQK1_ARAHY</name>
<proteinExistence type="predicted"/>
<organism evidence="1 2">
    <name type="scientific">Arachis hypogaea</name>
    <name type="common">Peanut</name>
    <dbReference type="NCBI Taxonomy" id="3818"/>
    <lineage>
        <taxon>Eukaryota</taxon>
        <taxon>Viridiplantae</taxon>
        <taxon>Streptophyta</taxon>
        <taxon>Embryophyta</taxon>
        <taxon>Tracheophyta</taxon>
        <taxon>Spermatophyta</taxon>
        <taxon>Magnoliopsida</taxon>
        <taxon>eudicotyledons</taxon>
        <taxon>Gunneridae</taxon>
        <taxon>Pentapetalae</taxon>
        <taxon>rosids</taxon>
        <taxon>fabids</taxon>
        <taxon>Fabales</taxon>
        <taxon>Fabaceae</taxon>
        <taxon>Papilionoideae</taxon>
        <taxon>50 kb inversion clade</taxon>
        <taxon>dalbergioids sensu lato</taxon>
        <taxon>Dalbergieae</taxon>
        <taxon>Pterocarpus clade</taxon>
        <taxon>Arachis</taxon>
    </lineage>
</organism>